<dbReference type="GO" id="GO:0006897">
    <property type="term" value="P:endocytosis"/>
    <property type="evidence" value="ECO:0007669"/>
    <property type="project" value="TreeGrafter"/>
</dbReference>
<evidence type="ECO:0000259" key="1">
    <source>
        <dbReference type="Pfam" id="PF09431"/>
    </source>
</evidence>
<dbReference type="InterPro" id="IPR030125">
    <property type="entry name" value="SPIN90/Ldb17"/>
</dbReference>
<protein>
    <recommendedName>
        <fullName evidence="1">SPIN90/Ldb17 leucine-rich domain-containing protein</fullName>
    </recommendedName>
</protein>
<dbReference type="GO" id="GO:0071933">
    <property type="term" value="F:Arp2/3 complex binding"/>
    <property type="evidence" value="ECO:0007669"/>
    <property type="project" value="TreeGrafter"/>
</dbReference>
<sequence>MNNNDLGTQLVNILYSNTSLNYDSCALNLIKVLQDSIQDSESNPDFHNLNKYFQFFDDLNDQLQSGETNFYECKNKILKYLKCAKKIIKNQSDPSIFSNYLASKRHSFTNIYEVWRLSTDSLIKNYIIEFIYTCFHSDVFLVEYLYRNTNLVSELFFALTEKNKIRDFPSIVRILICLSYFLCNITSDLSNQVTENIKRSQILESLFDLLESNEEFIYQKISSINTDSDLFKLSLNTLEENDEIYLIDLIIIFTLSLNSKFSLPEQNVLVKFLLKNEENDMIRDYKILSEKMVYFLNLDDDPIVKYKVILTKINSEVNKETFYVNSVLKFMSDIFSDVKTKESTGIFYQNDFRILIEIIIRKLSNLSANDQVRSDYLSLIQLVIKNSNYVENLYRIDDLLECFNSILNEKDQYTIDQDIVRVILTETPELLKN</sequence>
<reference evidence="2" key="1">
    <citation type="submission" date="2021-02" db="EMBL/GenBank/DDBJ databases">
        <authorList>
            <person name="Nowell W R."/>
        </authorList>
    </citation>
    <scope>NUCLEOTIDE SEQUENCE</scope>
    <source>
        <strain evidence="2">Ploen Becks lab</strain>
    </source>
</reference>
<dbReference type="Pfam" id="PF09431">
    <property type="entry name" value="SPIN90_LRD"/>
    <property type="match status" value="1"/>
</dbReference>
<dbReference type="Proteomes" id="UP000663879">
    <property type="component" value="Unassembled WGS sequence"/>
</dbReference>
<dbReference type="OrthoDB" id="445362at2759"/>
<dbReference type="EMBL" id="CAJNOC010000014">
    <property type="protein sequence ID" value="CAF0705950.1"/>
    <property type="molecule type" value="Genomic_DNA"/>
</dbReference>
<gene>
    <name evidence="2" type="ORF">OXX778_LOCUS310</name>
</gene>
<dbReference type="PANTHER" id="PTHR13357:SF1">
    <property type="entry name" value="NCK-INTERACTING PROTEIN WITH SH3 DOMAIN"/>
    <property type="match status" value="1"/>
</dbReference>
<organism evidence="2 3">
    <name type="scientific">Brachionus calyciflorus</name>
    <dbReference type="NCBI Taxonomy" id="104777"/>
    <lineage>
        <taxon>Eukaryota</taxon>
        <taxon>Metazoa</taxon>
        <taxon>Spiralia</taxon>
        <taxon>Gnathifera</taxon>
        <taxon>Rotifera</taxon>
        <taxon>Eurotatoria</taxon>
        <taxon>Monogononta</taxon>
        <taxon>Pseudotrocha</taxon>
        <taxon>Ploima</taxon>
        <taxon>Brachionidae</taxon>
        <taxon>Brachionus</taxon>
    </lineage>
</organism>
<dbReference type="InterPro" id="IPR018556">
    <property type="entry name" value="SPIN90/Ldb17_LRD"/>
</dbReference>
<evidence type="ECO:0000313" key="3">
    <source>
        <dbReference type="Proteomes" id="UP000663879"/>
    </source>
</evidence>
<keyword evidence="3" id="KW-1185">Reference proteome</keyword>
<dbReference type="PANTHER" id="PTHR13357">
    <property type="entry name" value="SH3 ADAPTER PROTEIN SPIN90 NCK INTERACTING PROTEIN WITH SH3 DOMAIN"/>
    <property type="match status" value="1"/>
</dbReference>
<proteinExistence type="predicted"/>
<name>A0A813M3D2_9BILA</name>
<accession>A0A813M3D2</accession>
<feature type="domain" description="SPIN90/Ldb17 leucine-rich" evidence="1">
    <location>
        <begin position="249"/>
        <end position="398"/>
    </location>
</feature>
<dbReference type="AlphaFoldDB" id="A0A813M3D2"/>
<evidence type="ECO:0000313" key="2">
    <source>
        <dbReference type="EMBL" id="CAF0705950.1"/>
    </source>
</evidence>
<comment type="caution">
    <text evidence="2">The sequence shown here is derived from an EMBL/GenBank/DDBJ whole genome shotgun (WGS) entry which is preliminary data.</text>
</comment>